<keyword evidence="6" id="KW-0547">Nucleotide-binding</keyword>
<accession>A0A0N4T097</accession>
<evidence type="ECO:0000256" key="10">
    <source>
        <dbReference type="ARBA" id="ARBA00023125"/>
    </source>
</evidence>
<evidence type="ECO:0000256" key="3">
    <source>
        <dbReference type="ARBA" id="ARBA00022705"/>
    </source>
</evidence>
<keyword evidence="10" id="KW-0238">DNA-binding</keyword>
<evidence type="ECO:0000256" key="8">
    <source>
        <dbReference type="ARBA" id="ARBA00022801"/>
    </source>
</evidence>
<keyword evidence="9" id="KW-0190">Covalent protein-DNA linkage</keyword>
<evidence type="ECO:0000256" key="6">
    <source>
        <dbReference type="ARBA" id="ARBA00022741"/>
    </source>
</evidence>
<sequence>MSSRAKSWTATIFYMEHFNSELLQRIGNGLEYAIIGKETCPTINRQHFQCYFKFNSAIRFNTLISKLPRTSHVEKAKGSPYRNFQYCSKETINEEIGTRPQPSRKRKATEEQSQLLKKYCDNEMTINEIIQYDNIFVMRNLSRIQQLKSYITKDRTTTIEQSECLKPKSSNRSDLVFD</sequence>
<evidence type="ECO:0000313" key="12">
    <source>
        <dbReference type="EMBL" id="VDN82697.1"/>
    </source>
</evidence>
<reference evidence="14" key="1">
    <citation type="submission" date="2017-02" db="UniProtKB">
        <authorList>
            <consortium name="WormBaseParasite"/>
        </authorList>
    </citation>
    <scope>IDENTIFICATION</scope>
</reference>
<gene>
    <name evidence="12" type="ORF">BPAG_LOCUS1511</name>
</gene>
<reference evidence="12 13" key="2">
    <citation type="submission" date="2018-11" db="EMBL/GenBank/DDBJ databases">
        <authorList>
            <consortium name="Pathogen Informatics"/>
        </authorList>
    </citation>
    <scope>NUCLEOTIDE SEQUENCE [LARGE SCALE GENOMIC DNA]</scope>
</reference>
<dbReference type="WBParaSite" id="BPAG_0000151001-mRNA-1">
    <property type="protein sequence ID" value="BPAG_0000151001-mRNA-1"/>
    <property type="gene ID" value="BPAG_0000151001"/>
</dbReference>
<keyword evidence="5" id="KW-0479">Metal-binding</keyword>
<organism evidence="14">
    <name type="scientific">Brugia pahangi</name>
    <name type="common">Filarial nematode worm</name>
    <dbReference type="NCBI Taxonomy" id="6280"/>
    <lineage>
        <taxon>Eukaryota</taxon>
        <taxon>Metazoa</taxon>
        <taxon>Ecdysozoa</taxon>
        <taxon>Nematoda</taxon>
        <taxon>Chromadorea</taxon>
        <taxon>Rhabditida</taxon>
        <taxon>Spirurina</taxon>
        <taxon>Spiruromorpha</taxon>
        <taxon>Filarioidea</taxon>
        <taxon>Onchocercidae</taxon>
        <taxon>Brugia</taxon>
    </lineage>
</organism>
<keyword evidence="7" id="KW-0255">Endonuclease</keyword>
<evidence type="ECO:0000313" key="13">
    <source>
        <dbReference type="Proteomes" id="UP000278627"/>
    </source>
</evidence>
<name>A0A0N4T097_BRUPA</name>
<protein>
    <submittedName>
        <fullName evidence="14">Viral_Rep domain-containing protein</fullName>
    </submittedName>
</protein>
<dbReference type="AlphaFoldDB" id="A0A0N4T097"/>
<proteinExistence type="predicted"/>
<dbReference type="GO" id="GO:0003677">
    <property type="term" value="F:DNA binding"/>
    <property type="evidence" value="ECO:0007669"/>
    <property type="project" value="UniProtKB-KW"/>
</dbReference>
<keyword evidence="2" id="KW-0548">Nucleotidyltransferase</keyword>
<dbReference type="GO" id="GO:0006260">
    <property type="term" value="P:DNA replication"/>
    <property type="evidence" value="ECO:0007669"/>
    <property type="project" value="UniProtKB-KW"/>
</dbReference>
<feature type="domain" description="CRESS-DNA virus Rep endonuclease" evidence="11">
    <location>
        <begin position="2"/>
        <end position="99"/>
    </location>
</feature>
<keyword evidence="13" id="KW-1185">Reference proteome</keyword>
<keyword evidence="4" id="KW-0540">Nuclease</keyword>
<dbReference type="PROSITE" id="PS52020">
    <property type="entry name" value="CRESS_DNA_REP"/>
    <property type="match status" value="1"/>
</dbReference>
<dbReference type="InterPro" id="IPR049912">
    <property type="entry name" value="CRESS_DNA_REP"/>
</dbReference>
<keyword evidence="8" id="KW-0378">Hydrolase</keyword>
<evidence type="ECO:0000256" key="1">
    <source>
        <dbReference type="ARBA" id="ARBA00022679"/>
    </source>
</evidence>
<dbReference type="EMBL" id="UZAD01000124">
    <property type="protein sequence ID" value="VDN82697.1"/>
    <property type="molecule type" value="Genomic_DNA"/>
</dbReference>
<evidence type="ECO:0000256" key="2">
    <source>
        <dbReference type="ARBA" id="ARBA00022695"/>
    </source>
</evidence>
<evidence type="ECO:0000256" key="5">
    <source>
        <dbReference type="ARBA" id="ARBA00022723"/>
    </source>
</evidence>
<keyword evidence="3" id="KW-0235">DNA replication</keyword>
<dbReference type="GO" id="GO:0016779">
    <property type="term" value="F:nucleotidyltransferase activity"/>
    <property type="evidence" value="ECO:0007669"/>
    <property type="project" value="UniProtKB-KW"/>
</dbReference>
<dbReference type="GO" id="GO:0046872">
    <property type="term" value="F:metal ion binding"/>
    <property type="evidence" value="ECO:0007669"/>
    <property type="project" value="UniProtKB-KW"/>
</dbReference>
<dbReference type="GO" id="GO:0004519">
    <property type="term" value="F:endonuclease activity"/>
    <property type="evidence" value="ECO:0007669"/>
    <property type="project" value="UniProtKB-KW"/>
</dbReference>
<dbReference type="Gene3D" id="3.40.1310.20">
    <property type="match status" value="1"/>
</dbReference>
<keyword evidence="1" id="KW-0808">Transferase</keyword>
<evidence type="ECO:0000313" key="14">
    <source>
        <dbReference type="WBParaSite" id="BPAG_0000151001-mRNA-1"/>
    </source>
</evidence>
<evidence type="ECO:0000256" key="7">
    <source>
        <dbReference type="ARBA" id="ARBA00022759"/>
    </source>
</evidence>
<dbReference type="Pfam" id="PF02407">
    <property type="entry name" value="Viral_Rep"/>
    <property type="match status" value="1"/>
</dbReference>
<dbReference type="GO" id="GO:0016787">
    <property type="term" value="F:hydrolase activity"/>
    <property type="evidence" value="ECO:0007669"/>
    <property type="project" value="UniProtKB-KW"/>
</dbReference>
<dbReference type="GO" id="GO:0000166">
    <property type="term" value="F:nucleotide binding"/>
    <property type="evidence" value="ECO:0007669"/>
    <property type="project" value="UniProtKB-KW"/>
</dbReference>
<evidence type="ECO:0000259" key="11">
    <source>
        <dbReference type="PROSITE" id="PS52020"/>
    </source>
</evidence>
<dbReference type="Proteomes" id="UP000278627">
    <property type="component" value="Unassembled WGS sequence"/>
</dbReference>
<evidence type="ECO:0000256" key="9">
    <source>
        <dbReference type="ARBA" id="ARBA00023124"/>
    </source>
</evidence>
<evidence type="ECO:0000256" key="4">
    <source>
        <dbReference type="ARBA" id="ARBA00022722"/>
    </source>
</evidence>